<evidence type="ECO:0000313" key="17">
    <source>
        <dbReference type="Proteomes" id="UP000247389"/>
    </source>
</evidence>
<dbReference type="OrthoDB" id="5295945at2"/>
<dbReference type="PANTHER" id="PTHR39321:SF3">
    <property type="entry name" value="PHOSPHOPANTETHEINE ADENYLYLTRANSFERASE"/>
    <property type="match status" value="1"/>
</dbReference>
<name>A0A1G6KB72_9FIRM</name>
<protein>
    <recommendedName>
        <fullName evidence="10">Probable nicotinate-nucleotide adenylyltransferase</fullName>
        <ecNumber evidence="10">2.7.7.18</ecNumber>
    </recommendedName>
    <alternativeName>
        <fullName evidence="10">Deamido-NAD(+) diphosphorylase</fullName>
    </alternativeName>
    <alternativeName>
        <fullName evidence="10">Deamido-NAD(+) pyrophosphorylase</fullName>
    </alternativeName>
    <alternativeName>
        <fullName evidence="10">Nicotinate mononucleotide adenylyltransferase</fullName>
        <shortName evidence="10">NaMN adenylyltransferase</shortName>
    </alternativeName>
</protein>
<keyword evidence="8 10" id="KW-0520">NAD</keyword>
<evidence type="ECO:0000256" key="1">
    <source>
        <dbReference type="ARBA" id="ARBA00002324"/>
    </source>
</evidence>
<evidence type="ECO:0000256" key="8">
    <source>
        <dbReference type="ARBA" id="ARBA00023027"/>
    </source>
</evidence>
<comment type="pathway">
    <text evidence="2 10">Cofactor biosynthesis; NAD(+) biosynthesis; deamido-NAD(+) from nicotinate D-ribonucleotide: step 1/1.</text>
</comment>
<evidence type="ECO:0000256" key="4">
    <source>
        <dbReference type="ARBA" id="ARBA00022679"/>
    </source>
</evidence>
<dbReference type="InterPro" id="IPR004821">
    <property type="entry name" value="Cyt_trans-like"/>
</dbReference>
<comment type="function">
    <text evidence="1 10">Catalyzes the reversible adenylation of nicotinate mononucleotide (NaMN) to nicotinic acid adenine dinucleotide (NaAD).</text>
</comment>
<keyword evidence="6 10" id="KW-0547">Nucleotide-binding</keyword>
<dbReference type="PANTHER" id="PTHR39321">
    <property type="entry name" value="NICOTINATE-NUCLEOTIDE ADENYLYLTRANSFERASE-RELATED"/>
    <property type="match status" value="1"/>
</dbReference>
<dbReference type="GO" id="GO:0009435">
    <property type="term" value="P:NAD+ biosynthetic process"/>
    <property type="evidence" value="ECO:0007669"/>
    <property type="project" value="UniProtKB-UniRule"/>
</dbReference>
<evidence type="ECO:0000313" key="18">
    <source>
        <dbReference type="Proteomes" id="UP000295472"/>
    </source>
</evidence>
<dbReference type="EMBL" id="QICM01000010">
    <property type="protein sequence ID" value="PXV66719.1"/>
    <property type="molecule type" value="Genomic_DNA"/>
</dbReference>
<dbReference type="Gene3D" id="3.40.50.620">
    <property type="entry name" value="HUPs"/>
    <property type="match status" value="1"/>
</dbReference>
<dbReference type="STRING" id="54121.SAMN04515653_11137"/>
<dbReference type="Proteomes" id="UP000295472">
    <property type="component" value="Unassembled WGS sequence"/>
</dbReference>
<dbReference type="GeneID" id="57012012"/>
<dbReference type="InterPro" id="IPR005248">
    <property type="entry name" value="NadD/NMNAT"/>
</dbReference>
<dbReference type="EMBL" id="FMYT01000004">
    <property type="protein sequence ID" value="SDC28118.1"/>
    <property type="molecule type" value="Genomic_DNA"/>
</dbReference>
<evidence type="ECO:0000313" key="14">
    <source>
        <dbReference type="EMBL" id="SDI70662.1"/>
    </source>
</evidence>
<evidence type="ECO:0000256" key="3">
    <source>
        <dbReference type="ARBA" id="ARBA00022642"/>
    </source>
</evidence>
<evidence type="ECO:0000313" key="19">
    <source>
        <dbReference type="Proteomes" id="UP000324896"/>
    </source>
</evidence>
<reference evidence="12 17" key="3">
    <citation type="submission" date="2018-04" db="EMBL/GenBank/DDBJ databases">
        <title>Subsurface microbial communities from deep shales in Ohio and West Virginia, USA.</title>
        <authorList>
            <person name="Wrighton K."/>
        </authorList>
    </citation>
    <scope>NUCLEOTIDE SEQUENCE [LARGE SCALE GENOMIC DNA]</scope>
    <source>
        <strain evidence="15 18">DSMZ 11287</strain>
        <strain evidence="12 17">MSL28</strain>
    </source>
</reference>
<evidence type="ECO:0000313" key="16">
    <source>
        <dbReference type="Proteomes" id="UP000198945"/>
    </source>
</evidence>
<evidence type="ECO:0000256" key="2">
    <source>
        <dbReference type="ARBA" id="ARBA00005019"/>
    </source>
</evidence>
<dbReference type="InterPro" id="IPR014729">
    <property type="entry name" value="Rossmann-like_a/b/a_fold"/>
</dbReference>
<dbReference type="RefSeq" id="WP_073158226.1">
    <property type="nucleotide sequence ID" value="NZ_FMYT01000004.1"/>
</dbReference>
<reference evidence="13 19" key="2">
    <citation type="submission" date="2016-10" db="EMBL/GenBank/DDBJ databases">
        <authorList>
            <person name="Varghese N."/>
            <person name="Submissions S."/>
        </authorList>
    </citation>
    <scope>NUCLEOTIDE SEQUENCE [LARGE SCALE GENOMIC DNA]</scope>
    <source>
        <strain evidence="13 19">WG10</strain>
    </source>
</reference>
<evidence type="ECO:0000256" key="6">
    <source>
        <dbReference type="ARBA" id="ARBA00022741"/>
    </source>
</evidence>
<evidence type="ECO:0000313" key="13">
    <source>
        <dbReference type="EMBL" id="SDC28118.1"/>
    </source>
</evidence>
<evidence type="ECO:0000256" key="9">
    <source>
        <dbReference type="ARBA" id="ARBA00048721"/>
    </source>
</evidence>
<dbReference type="EC" id="2.7.7.18" evidence="10"/>
<comment type="similarity">
    <text evidence="10">Belongs to the NadD family.</text>
</comment>
<dbReference type="Proteomes" id="UP000247389">
    <property type="component" value="Unassembled WGS sequence"/>
</dbReference>
<accession>A0A1G6KB72</accession>
<evidence type="ECO:0000313" key="12">
    <source>
        <dbReference type="EMBL" id="PXV66719.1"/>
    </source>
</evidence>
<dbReference type="EMBL" id="SOEF01000005">
    <property type="protein sequence ID" value="TDX46525.1"/>
    <property type="molecule type" value="Genomic_DNA"/>
</dbReference>
<keyword evidence="3 10" id="KW-0662">Pyridine nucleotide biosynthesis</keyword>
<evidence type="ECO:0000256" key="5">
    <source>
        <dbReference type="ARBA" id="ARBA00022695"/>
    </source>
</evidence>
<keyword evidence="4 10" id="KW-0808">Transferase</keyword>
<dbReference type="NCBIfam" id="TIGR00125">
    <property type="entry name" value="cyt_tran_rel"/>
    <property type="match status" value="1"/>
</dbReference>
<keyword evidence="5 10" id="KW-0548">Nucleotidyltransferase</keyword>
<dbReference type="UniPathway" id="UPA00253">
    <property type="reaction ID" value="UER00332"/>
</dbReference>
<dbReference type="CDD" id="cd02165">
    <property type="entry name" value="NMNAT"/>
    <property type="match status" value="1"/>
</dbReference>
<gene>
    <name evidence="10" type="primary">nadD</name>
    <name evidence="15" type="ORF">C7954_10541</name>
    <name evidence="12" type="ORF">C8C78_11055</name>
    <name evidence="13" type="ORF">SAMN04488597_10450</name>
    <name evidence="14" type="ORF">SAMN04515654_11242</name>
</gene>
<dbReference type="SUPFAM" id="SSF52374">
    <property type="entry name" value="Nucleotidylyl transferase"/>
    <property type="match status" value="1"/>
</dbReference>
<dbReference type="Proteomes" id="UP000198945">
    <property type="component" value="Unassembled WGS sequence"/>
</dbReference>
<reference evidence="14 16" key="1">
    <citation type="submission" date="2016-10" db="EMBL/GenBank/DDBJ databases">
        <authorList>
            <person name="de Groot N.N."/>
        </authorList>
    </citation>
    <scope>NUCLEOTIDE SEQUENCE [LARGE SCALE GENOMIC DNA]</scope>
    <source>
        <strain evidence="14 16">WG7</strain>
    </source>
</reference>
<dbReference type="EMBL" id="FNEH01000012">
    <property type="protein sequence ID" value="SDI70662.1"/>
    <property type="molecule type" value="Genomic_DNA"/>
</dbReference>
<organism evidence="13 19">
    <name type="scientific">Halanaerobium congolense</name>
    <dbReference type="NCBI Taxonomy" id="54121"/>
    <lineage>
        <taxon>Bacteria</taxon>
        <taxon>Bacillati</taxon>
        <taxon>Bacillota</taxon>
        <taxon>Clostridia</taxon>
        <taxon>Halanaerobiales</taxon>
        <taxon>Halanaerobiaceae</taxon>
        <taxon>Halanaerobium</taxon>
    </lineage>
</organism>
<comment type="catalytic activity">
    <reaction evidence="9 10">
        <text>nicotinate beta-D-ribonucleotide + ATP + H(+) = deamido-NAD(+) + diphosphate</text>
        <dbReference type="Rhea" id="RHEA:22860"/>
        <dbReference type="ChEBI" id="CHEBI:15378"/>
        <dbReference type="ChEBI" id="CHEBI:30616"/>
        <dbReference type="ChEBI" id="CHEBI:33019"/>
        <dbReference type="ChEBI" id="CHEBI:57502"/>
        <dbReference type="ChEBI" id="CHEBI:58437"/>
        <dbReference type="EC" id="2.7.7.18"/>
    </reaction>
</comment>
<dbReference type="GO" id="GO:0005524">
    <property type="term" value="F:ATP binding"/>
    <property type="evidence" value="ECO:0007669"/>
    <property type="project" value="UniProtKB-KW"/>
</dbReference>
<evidence type="ECO:0000313" key="15">
    <source>
        <dbReference type="EMBL" id="TDX46525.1"/>
    </source>
</evidence>
<dbReference type="HAMAP" id="MF_00244">
    <property type="entry name" value="NaMN_adenylyltr"/>
    <property type="match status" value="1"/>
</dbReference>
<dbReference type="Pfam" id="PF01467">
    <property type="entry name" value="CTP_transf_like"/>
    <property type="match status" value="1"/>
</dbReference>
<evidence type="ECO:0000256" key="10">
    <source>
        <dbReference type="HAMAP-Rule" id="MF_00244"/>
    </source>
</evidence>
<dbReference type="NCBIfam" id="NF000840">
    <property type="entry name" value="PRK00071.1-3"/>
    <property type="match status" value="1"/>
</dbReference>
<dbReference type="AlphaFoldDB" id="A0A1G6KB72"/>
<evidence type="ECO:0000256" key="7">
    <source>
        <dbReference type="ARBA" id="ARBA00022840"/>
    </source>
</evidence>
<dbReference type="NCBIfam" id="TIGR00482">
    <property type="entry name" value="nicotinate (nicotinamide) nucleotide adenylyltransferase"/>
    <property type="match status" value="1"/>
</dbReference>
<evidence type="ECO:0000259" key="11">
    <source>
        <dbReference type="Pfam" id="PF01467"/>
    </source>
</evidence>
<proteinExistence type="inferred from homology"/>
<keyword evidence="7 10" id="KW-0067">ATP-binding</keyword>
<feature type="domain" description="Cytidyltransferase-like" evidence="11">
    <location>
        <begin position="8"/>
        <end position="173"/>
    </location>
</feature>
<sequence>MSKKRMAIFGGTFDPPHQGHFILAEQIKNYFGLSKIIFMPAGKPPHKKDRDISPNKDRLTMLKFAVDNNQGFSLSDWEMKNDGYSYTAKTLAEFVPQINADQVFFIIGADSLAEIFGWKDSEYLLTKAKFIVFSRPGYNLNEIINDQKYEDYLENIFTYQSLNIEISSSFIRDEIKKGKSIRYLTLDKIREYIEKNNLYR</sequence>
<dbReference type="Proteomes" id="UP000324896">
    <property type="component" value="Unassembled WGS sequence"/>
</dbReference>
<dbReference type="GO" id="GO:0004515">
    <property type="term" value="F:nicotinate-nucleotide adenylyltransferase activity"/>
    <property type="evidence" value="ECO:0007669"/>
    <property type="project" value="UniProtKB-UniRule"/>
</dbReference>